<sequence>MERNIDMGQTVEEAAHLFAESRSSGSAFPAYYQGFIAGAEWQAKQFPWISTKDKLPDDEDLVITGCWCTDYFKYLQQGWYCRECNEWYDTNGDKICVTHWMPILDLRNSINRAFP</sequence>
<dbReference type="AlphaFoldDB" id="A0AAX3QR31"/>
<proteinExistence type="predicted"/>
<evidence type="ECO:0000259" key="1">
    <source>
        <dbReference type="Pfam" id="PF04448"/>
    </source>
</evidence>
<dbReference type="Proteomes" id="UP001221009">
    <property type="component" value="Chromosome"/>
</dbReference>
<evidence type="ECO:0000313" key="3">
    <source>
        <dbReference type="Proteomes" id="UP001221009"/>
    </source>
</evidence>
<evidence type="ECO:0000313" key="2">
    <source>
        <dbReference type="EMBL" id="WET65442.1"/>
    </source>
</evidence>
<accession>A0AAX3QR31</accession>
<dbReference type="InterPro" id="IPR007539">
    <property type="entry name" value="DUF551"/>
</dbReference>
<gene>
    <name evidence="2" type="ORF">P2T59_05490</name>
</gene>
<protein>
    <submittedName>
        <fullName evidence="2">DUF551 domain-containing protein</fullName>
    </submittedName>
</protein>
<feature type="domain" description="DUF551" evidence="1">
    <location>
        <begin position="48"/>
        <end position="103"/>
    </location>
</feature>
<organism evidence="2 3">
    <name type="scientific">Parabacteroides distasonis</name>
    <dbReference type="NCBI Taxonomy" id="823"/>
    <lineage>
        <taxon>Bacteria</taxon>
        <taxon>Pseudomonadati</taxon>
        <taxon>Bacteroidota</taxon>
        <taxon>Bacteroidia</taxon>
        <taxon>Bacteroidales</taxon>
        <taxon>Tannerellaceae</taxon>
        <taxon>Parabacteroides</taxon>
    </lineage>
</organism>
<reference evidence="2" key="1">
    <citation type="submission" date="2023-03" db="EMBL/GenBank/DDBJ databases">
        <title>Parabacteroides distasonis, a bacteria resistant against UC.</title>
        <authorList>
            <person name="Dai W."/>
        </authorList>
    </citation>
    <scope>NUCLEOTIDE SEQUENCE</scope>
    <source>
        <strain evidence="2">F1-28</strain>
    </source>
</reference>
<name>A0AAX3QR31_PARDI</name>
<dbReference type="RefSeq" id="WP_276507692.1">
    <property type="nucleotide sequence ID" value="NZ_CP120353.1"/>
</dbReference>
<dbReference type="Pfam" id="PF04448">
    <property type="entry name" value="DUF551"/>
    <property type="match status" value="1"/>
</dbReference>
<dbReference type="EMBL" id="CP120353">
    <property type="protein sequence ID" value="WET65442.1"/>
    <property type="molecule type" value="Genomic_DNA"/>
</dbReference>